<evidence type="ECO:0000256" key="7">
    <source>
        <dbReference type="ARBA" id="ARBA00023136"/>
    </source>
</evidence>
<evidence type="ECO:0000259" key="10">
    <source>
        <dbReference type="PROSITE" id="PS51371"/>
    </source>
</evidence>
<comment type="subunit">
    <text evidence="9">Homodimer.</text>
</comment>
<dbReference type="SMART" id="SM00924">
    <property type="entry name" value="MgtE_N"/>
    <property type="match status" value="1"/>
</dbReference>
<evidence type="ECO:0000313" key="11">
    <source>
        <dbReference type="EMBL" id="KRL43151.1"/>
    </source>
</evidence>
<dbReference type="InterPro" id="IPR046342">
    <property type="entry name" value="CBS_dom_sf"/>
</dbReference>
<organism evidence="11 12">
    <name type="scientific">Companilactobacillus mindensis DSM 14500</name>
    <dbReference type="NCBI Taxonomy" id="1423770"/>
    <lineage>
        <taxon>Bacteria</taxon>
        <taxon>Bacillati</taxon>
        <taxon>Bacillota</taxon>
        <taxon>Bacilli</taxon>
        <taxon>Lactobacillales</taxon>
        <taxon>Lactobacillaceae</taxon>
        <taxon>Companilactobacillus</taxon>
    </lineage>
</organism>
<evidence type="ECO:0000256" key="4">
    <source>
        <dbReference type="ARBA" id="ARBA00022692"/>
    </source>
</evidence>
<dbReference type="InterPro" id="IPR038076">
    <property type="entry name" value="MgtE_N_sf"/>
</dbReference>
<evidence type="ECO:0000256" key="5">
    <source>
        <dbReference type="ARBA" id="ARBA00022842"/>
    </source>
</evidence>
<dbReference type="Pfam" id="PF03448">
    <property type="entry name" value="MgtE_N"/>
    <property type="match status" value="1"/>
</dbReference>
<keyword evidence="8" id="KW-0129">CBS domain</keyword>
<evidence type="ECO:0000256" key="8">
    <source>
        <dbReference type="PROSITE-ProRule" id="PRU00703"/>
    </source>
</evidence>
<reference evidence="11 12" key="1">
    <citation type="journal article" date="2015" name="Genome Announc.">
        <title>Expanding the biotechnology potential of lactobacilli through comparative genomics of 213 strains and associated genera.</title>
        <authorList>
            <person name="Sun Z."/>
            <person name="Harris H.M."/>
            <person name="McCann A."/>
            <person name="Guo C."/>
            <person name="Argimon S."/>
            <person name="Zhang W."/>
            <person name="Yang X."/>
            <person name="Jeffery I.B."/>
            <person name="Cooney J.C."/>
            <person name="Kagawa T.F."/>
            <person name="Liu W."/>
            <person name="Song Y."/>
            <person name="Salvetti E."/>
            <person name="Wrobel A."/>
            <person name="Rasinkangas P."/>
            <person name="Parkhill J."/>
            <person name="Rea M.C."/>
            <person name="O'Sullivan O."/>
            <person name="Ritari J."/>
            <person name="Douillard F.P."/>
            <person name="Paul Ross R."/>
            <person name="Yang R."/>
            <person name="Briner A.E."/>
            <person name="Felis G.E."/>
            <person name="de Vos W.M."/>
            <person name="Barrangou R."/>
            <person name="Klaenhammer T.R."/>
            <person name="Caufield P.W."/>
            <person name="Cui Y."/>
            <person name="Zhang H."/>
            <person name="O'Toole P.W."/>
        </authorList>
    </citation>
    <scope>NUCLEOTIDE SEQUENCE [LARGE SCALE GENOMIC DNA]</scope>
    <source>
        <strain evidence="11 12">DSM 14500</strain>
    </source>
</reference>
<dbReference type="PATRIC" id="fig|1423770.3.peg.1161"/>
<feature type="domain" description="CBS" evidence="10">
    <location>
        <begin position="210"/>
        <end position="266"/>
    </location>
</feature>
<dbReference type="InterPro" id="IPR000644">
    <property type="entry name" value="CBS_dom"/>
</dbReference>
<dbReference type="NCBIfam" id="TIGR00400">
    <property type="entry name" value="mgtE"/>
    <property type="match status" value="1"/>
</dbReference>
<keyword evidence="3 9" id="KW-0813">Transport</keyword>
<comment type="subcellular location">
    <subcellularLocation>
        <location evidence="9">Cell membrane</location>
        <topology evidence="9">Multi-pass membrane protein</topology>
    </subcellularLocation>
    <subcellularLocation>
        <location evidence="1">Membrane</location>
        <topology evidence="1">Multi-pass membrane protein</topology>
    </subcellularLocation>
</comment>
<dbReference type="PROSITE" id="PS51371">
    <property type="entry name" value="CBS"/>
    <property type="match status" value="2"/>
</dbReference>
<dbReference type="Pfam" id="PF01769">
    <property type="entry name" value="MgtE"/>
    <property type="match status" value="1"/>
</dbReference>
<comment type="function">
    <text evidence="9">Acts as a magnesium transporter.</text>
</comment>
<feature type="transmembrane region" description="Helical" evidence="9">
    <location>
        <begin position="292"/>
        <end position="309"/>
    </location>
</feature>
<dbReference type="SMART" id="SM00116">
    <property type="entry name" value="CBS"/>
    <property type="match status" value="2"/>
</dbReference>
<keyword evidence="7 9" id="KW-0472">Membrane</keyword>
<accession>A0A0R1QEB7</accession>
<dbReference type="InterPro" id="IPR006667">
    <property type="entry name" value="SLC41_membr_dom"/>
</dbReference>
<dbReference type="EMBL" id="AZEZ01000092">
    <property type="protein sequence ID" value="KRL43151.1"/>
    <property type="molecule type" value="Genomic_DNA"/>
</dbReference>
<gene>
    <name evidence="11" type="ORF">FD29_GL001128</name>
</gene>
<evidence type="ECO:0000256" key="2">
    <source>
        <dbReference type="ARBA" id="ARBA00009749"/>
    </source>
</evidence>
<dbReference type="AlphaFoldDB" id="A0A0R1QEB7"/>
<dbReference type="Gene3D" id="3.10.580.10">
    <property type="entry name" value="CBS-domain"/>
    <property type="match status" value="1"/>
</dbReference>
<evidence type="ECO:0000256" key="1">
    <source>
        <dbReference type="ARBA" id="ARBA00004141"/>
    </source>
</evidence>
<keyword evidence="9" id="KW-0479">Metal-binding</keyword>
<dbReference type="Gene3D" id="1.25.60.10">
    <property type="entry name" value="MgtE N-terminal domain-like"/>
    <property type="match status" value="1"/>
</dbReference>
<keyword evidence="4 9" id="KW-0812">Transmembrane</keyword>
<sequence>MRAMDENEKRLQDKFTQLKEYLDNDDKKRFRKTYLDMHFYDQSTFYLTLNKSERMTLYSILEPDEMGDMFDTIEDETPEIPDLLREMDLKYAAQMLNDMYDDNAADVLEHLDKVDVERLLGQMPKSDANNLRGLLHYDTETAGGIMTTDYVRFHEEETASEAIRALKQFAKTAETIYYLYVLDSHDDLVGVMSLRDLIMLDDNDTLSEKMNSDIITVNVDAEQAEVAQVFRDYEFLAVPVVDHSNQMVGIVTVDDVIEVIDDEAQQDYSGLAGVSMDETNNDGPFKSASKRLPWLITLLLLSMITATLINHFEGLLAEASILAVFISTITGTAGNAGTQSLAVAVRRLAVEEINRHEFLKLIGKELVTGFVTGLVTGVSVFLLVGIWKHNFVLGMVIGLAMCAAITVANLAGSLIPMLMSSFGFDPAVASGPFISTLSDLTSVLIYFSIAGMFMQYFVHA</sequence>
<feature type="transmembrane region" description="Helical" evidence="9">
    <location>
        <begin position="366"/>
        <end position="387"/>
    </location>
</feature>
<dbReference type="GO" id="GO:0015095">
    <property type="term" value="F:magnesium ion transmembrane transporter activity"/>
    <property type="evidence" value="ECO:0007669"/>
    <property type="project" value="UniProtKB-UniRule"/>
</dbReference>
<keyword evidence="5 9" id="KW-0460">Magnesium</keyword>
<evidence type="ECO:0000313" key="12">
    <source>
        <dbReference type="Proteomes" id="UP000050872"/>
    </source>
</evidence>
<protein>
    <recommendedName>
        <fullName evidence="9">Magnesium transporter MgtE</fullName>
    </recommendedName>
</protein>
<dbReference type="SUPFAM" id="SSF54631">
    <property type="entry name" value="CBS-domain pair"/>
    <property type="match status" value="1"/>
</dbReference>
<dbReference type="GO" id="GO:0005886">
    <property type="term" value="C:plasma membrane"/>
    <property type="evidence" value="ECO:0007669"/>
    <property type="project" value="UniProtKB-SubCell"/>
</dbReference>
<keyword evidence="6 9" id="KW-1133">Transmembrane helix</keyword>
<dbReference type="SUPFAM" id="SSF161093">
    <property type="entry name" value="MgtE membrane domain-like"/>
    <property type="match status" value="1"/>
</dbReference>
<comment type="similarity">
    <text evidence="2 9">Belongs to the SLC41A transporter family.</text>
</comment>
<dbReference type="Gene3D" id="1.10.357.20">
    <property type="entry name" value="SLC41 divalent cation transporters, integral membrane domain"/>
    <property type="match status" value="1"/>
</dbReference>
<dbReference type="InterPro" id="IPR006668">
    <property type="entry name" value="Mg_transptr_MgtE_intracell_dom"/>
</dbReference>
<feature type="transmembrane region" description="Helical" evidence="9">
    <location>
        <begin position="321"/>
        <end position="345"/>
    </location>
</feature>
<dbReference type="InterPro" id="IPR006669">
    <property type="entry name" value="MgtE_transporter"/>
</dbReference>
<dbReference type="Proteomes" id="UP000050872">
    <property type="component" value="Unassembled WGS sequence"/>
</dbReference>
<dbReference type="CDD" id="cd04606">
    <property type="entry name" value="CBS_pair_Mg_transporter"/>
    <property type="match status" value="1"/>
</dbReference>
<proteinExistence type="inferred from homology"/>
<comment type="caution">
    <text evidence="11">The sequence shown here is derived from an EMBL/GenBank/DDBJ whole genome shotgun (WGS) entry which is preliminary data.</text>
</comment>
<evidence type="ECO:0000256" key="3">
    <source>
        <dbReference type="ARBA" id="ARBA00022448"/>
    </source>
</evidence>
<dbReference type="PANTHER" id="PTHR43773">
    <property type="entry name" value="MAGNESIUM TRANSPORTER MGTE"/>
    <property type="match status" value="1"/>
</dbReference>
<feature type="domain" description="CBS" evidence="10">
    <location>
        <begin position="146"/>
        <end position="208"/>
    </location>
</feature>
<feature type="transmembrane region" description="Helical" evidence="9">
    <location>
        <begin position="393"/>
        <end position="419"/>
    </location>
</feature>
<dbReference type="SUPFAM" id="SSF158791">
    <property type="entry name" value="MgtE N-terminal domain-like"/>
    <property type="match status" value="1"/>
</dbReference>
<dbReference type="PANTHER" id="PTHR43773:SF1">
    <property type="entry name" value="MAGNESIUM TRANSPORTER MGTE"/>
    <property type="match status" value="1"/>
</dbReference>
<name>A0A0R1QEB7_9LACO</name>
<keyword evidence="9" id="KW-1003">Cell membrane</keyword>
<keyword evidence="12" id="KW-1185">Reference proteome</keyword>
<dbReference type="InterPro" id="IPR036739">
    <property type="entry name" value="SLC41_membr_dom_sf"/>
</dbReference>
<dbReference type="GO" id="GO:0046872">
    <property type="term" value="F:metal ion binding"/>
    <property type="evidence" value="ECO:0007669"/>
    <property type="project" value="UniProtKB-KW"/>
</dbReference>
<dbReference type="STRING" id="1423770.FD29_GL001128"/>
<evidence type="ECO:0000256" key="9">
    <source>
        <dbReference type="RuleBase" id="RU362011"/>
    </source>
</evidence>
<feature type="transmembrane region" description="Helical" evidence="9">
    <location>
        <begin position="440"/>
        <end position="458"/>
    </location>
</feature>
<evidence type="ECO:0000256" key="6">
    <source>
        <dbReference type="ARBA" id="ARBA00022989"/>
    </source>
</evidence>
<dbReference type="Pfam" id="PF00571">
    <property type="entry name" value="CBS"/>
    <property type="match status" value="2"/>
</dbReference>